<feature type="region of interest" description="Disordered" evidence="1">
    <location>
        <begin position="1173"/>
        <end position="1196"/>
    </location>
</feature>
<feature type="compositionally biased region" description="Pro residues" evidence="1">
    <location>
        <begin position="37"/>
        <end position="48"/>
    </location>
</feature>
<feature type="compositionally biased region" description="Low complexity" evidence="1">
    <location>
        <begin position="235"/>
        <end position="246"/>
    </location>
</feature>
<dbReference type="GO" id="GO:0004439">
    <property type="term" value="F:phosphatidylinositol-4,5-bisphosphate 5-phosphatase activity"/>
    <property type="evidence" value="ECO:0007669"/>
    <property type="project" value="TreeGrafter"/>
</dbReference>
<dbReference type="SUPFAM" id="SSF56219">
    <property type="entry name" value="DNase I-like"/>
    <property type="match status" value="1"/>
</dbReference>
<evidence type="ECO:0000313" key="3">
    <source>
        <dbReference type="Proteomes" id="UP000515153"/>
    </source>
</evidence>
<dbReference type="Proteomes" id="UP000515153">
    <property type="component" value="Unplaced"/>
</dbReference>
<dbReference type="InterPro" id="IPR036322">
    <property type="entry name" value="WD40_repeat_dom_sf"/>
</dbReference>
<dbReference type="PANTHER" id="PTHR11200:SF240">
    <property type="entry name" value="INOSITOL POLYPHOSPHATE 5-PHOSPHATASE C9G1.10C-RELATED"/>
    <property type="match status" value="1"/>
</dbReference>
<evidence type="ECO:0000256" key="1">
    <source>
        <dbReference type="SAM" id="MobiDB-lite"/>
    </source>
</evidence>
<feature type="compositionally biased region" description="Polar residues" evidence="1">
    <location>
        <begin position="77"/>
        <end position="87"/>
    </location>
</feature>
<reference evidence="4" key="3">
    <citation type="submission" date="2025-08" db="UniProtKB">
        <authorList>
            <consortium name="RefSeq"/>
        </authorList>
    </citation>
    <scope>IDENTIFICATION</scope>
    <source>
        <strain evidence="4">NI907</strain>
    </source>
</reference>
<protein>
    <recommendedName>
        <fullName evidence="2">Inositol polyphosphate-related phosphatase domain-containing protein</fullName>
    </recommendedName>
</protein>
<dbReference type="GO" id="GO:0046856">
    <property type="term" value="P:phosphatidylinositol dephosphorylation"/>
    <property type="evidence" value="ECO:0007669"/>
    <property type="project" value="InterPro"/>
</dbReference>
<keyword evidence="3" id="KW-1185">Reference proteome</keyword>
<reference evidence="4" key="2">
    <citation type="submission" date="2019-10" db="EMBL/GenBank/DDBJ databases">
        <authorList>
            <consortium name="NCBI Genome Project"/>
        </authorList>
    </citation>
    <scope>NUCLEOTIDE SEQUENCE</scope>
    <source>
        <strain evidence="4">NI907</strain>
    </source>
</reference>
<dbReference type="GeneID" id="41961821"/>
<feature type="compositionally biased region" description="Low complexity" evidence="1">
    <location>
        <begin position="210"/>
        <end position="224"/>
    </location>
</feature>
<dbReference type="OrthoDB" id="2248459at2759"/>
<dbReference type="InterPro" id="IPR046985">
    <property type="entry name" value="IP5"/>
</dbReference>
<feature type="compositionally biased region" description="Basic and acidic residues" evidence="1">
    <location>
        <begin position="179"/>
        <end position="194"/>
    </location>
</feature>
<evidence type="ECO:0000313" key="4">
    <source>
        <dbReference type="RefSeq" id="XP_030981158.1"/>
    </source>
</evidence>
<name>A0A6P8B1V0_PYRGI</name>
<feature type="domain" description="Inositol polyphosphate-related phosphatase" evidence="2">
    <location>
        <begin position="787"/>
        <end position="1128"/>
    </location>
</feature>
<feature type="compositionally biased region" description="Low complexity" evidence="1">
    <location>
        <begin position="411"/>
        <end position="424"/>
    </location>
</feature>
<feature type="compositionally biased region" description="Pro residues" evidence="1">
    <location>
        <begin position="169"/>
        <end position="178"/>
    </location>
</feature>
<dbReference type="SUPFAM" id="SSF50978">
    <property type="entry name" value="WD40 repeat-like"/>
    <property type="match status" value="1"/>
</dbReference>
<reference evidence="4" key="1">
    <citation type="journal article" date="2019" name="Mol. Biol. Evol.">
        <title>Blast fungal genomes show frequent chromosomal changes, gene gains and losses, and effector gene turnover.</title>
        <authorList>
            <person name="Gomez Luciano L.B."/>
            <person name="Jason Tsai I."/>
            <person name="Chuma I."/>
            <person name="Tosa Y."/>
            <person name="Chen Y.H."/>
            <person name="Li J.Y."/>
            <person name="Li M.Y."/>
            <person name="Jade Lu M.Y."/>
            <person name="Nakayashiki H."/>
            <person name="Li W.H."/>
        </authorList>
    </citation>
    <scope>NUCLEOTIDE SEQUENCE</scope>
    <source>
        <strain evidence="4">NI907</strain>
    </source>
</reference>
<dbReference type="InterPro" id="IPR000300">
    <property type="entry name" value="IPPc"/>
</dbReference>
<feature type="compositionally biased region" description="Basic and acidic residues" evidence="1">
    <location>
        <begin position="23"/>
        <end position="33"/>
    </location>
</feature>
<dbReference type="AlphaFoldDB" id="A0A6P8B1V0"/>
<evidence type="ECO:0000259" key="2">
    <source>
        <dbReference type="SMART" id="SM00128"/>
    </source>
</evidence>
<dbReference type="RefSeq" id="XP_030981158.1">
    <property type="nucleotide sequence ID" value="XM_031126912.1"/>
</dbReference>
<dbReference type="Pfam" id="PF22669">
    <property type="entry name" value="Exo_endo_phos2"/>
    <property type="match status" value="1"/>
</dbReference>
<dbReference type="PANTHER" id="PTHR11200">
    <property type="entry name" value="INOSITOL 5-PHOSPHATASE"/>
    <property type="match status" value="1"/>
</dbReference>
<feature type="compositionally biased region" description="Polar residues" evidence="1">
    <location>
        <begin position="430"/>
        <end position="449"/>
    </location>
</feature>
<dbReference type="Gene3D" id="3.60.10.10">
    <property type="entry name" value="Endonuclease/exonuclease/phosphatase"/>
    <property type="match status" value="1"/>
</dbReference>
<dbReference type="FunFam" id="3.60.10.10:FF:000036">
    <property type="entry name" value="Inositol polyphosphate phosphatase, putative"/>
    <property type="match status" value="1"/>
</dbReference>
<dbReference type="InterPro" id="IPR036691">
    <property type="entry name" value="Endo/exonu/phosph_ase_sf"/>
</dbReference>
<dbReference type="SMART" id="SM00128">
    <property type="entry name" value="IPPc"/>
    <property type="match status" value="1"/>
</dbReference>
<proteinExistence type="predicted"/>
<organism evidence="3 4">
    <name type="scientific">Pyricularia grisea</name>
    <name type="common">Crabgrass-specific blast fungus</name>
    <name type="synonym">Magnaporthe grisea</name>
    <dbReference type="NCBI Taxonomy" id="148305"/>
    <lineage>
        <taxon>Eukaryota</taxon>
        <taxon>Fungi</taxon>
        <taxon>Dikarya</taxon>
        <taxon>Ascomycota</taxon>
        <taxon>Pezizomycotina</taxon>
        <taxon>Sordariomycetes</taxon>
        <taxon>Sordariomycetidae</taxon>
        <taxon>Magnaporthales</taxon>
        <taxon>Pyriculariaceae</taxon>
        <taxon>Pyricularia</taxon>
    </lineage>
</organism>
<gene>
    <name evidence="4" type="ORF">PgNI_06893</name>
</gene>
<sequence length="1196" mass="131992">MAPSDAPDGPDGSSLKPVSSLRSHFESMGKAPDRSSPTPPPPQPPPQPVRIASPGPKLEPPPVQRDAKPKPKGPASAVNTTTTQRLNHQPPLIPSPITLGAPSLMVQPPRSPPQPRSLTVGTGEHGSFLNPDPHAKSPSPSSPRRPFKIPSNNSTPLLEPQNSPRQVPSQPPSPPPPRRSGELKRDRDRGRDAKPTPPPINRADKPLIPSRSSYLGVDSLSSSDFRNRLADAQKSPFNSPPSSNGSVDGDVEAPPTLPARPRPSVSEAPPRIQTVQTGFDPPPLHPSIVNRRKEREQELNGTGSRGSSRGPLTPQGTGDQGPRLPARSATVTEHRSANYNGYSTTRPPPRPPKPGETNTIPPPSAVAQKRAVSTPSSQQHPPPPPPPQRVHPRSMTVDRTSSRVPAEFRVPPAAMPSIPSAPESRAQEVPSATKTEISTAYPDSSNTNRRAPYIKQGIHEINTKYDSRIFDACGELVCTSGHLTRVWSLLDGELLLSLSHGENVKATAVAFRPGANVDEEGTRIWIGNNTGELMEADISTQSIVATKPTAHGRHEIIKIYRHYNELWTLDDGGTLNVWGPDESGVPSLLGSPDQAFRVPKGHTFSMVVGDELWHATGKEVRVFLPTTDGKVQFQVLIRALYQEGAGEVVSGTLMPSDPGKVFLGHGDGKVSMYSRTGYACLGVVSLSSFKINTLAGVGDHIWVGYNSGRVCVYDMAQTPWIVKKDWQAHENPVVKLLPDRSSFWTLDRSQVISLGADNMIRVWDGLLQEDWLETEMQAKDTEYSEIEQLKVLAMTWNAGASTPNSLRYSQNDASFFQSLLQSGESHDILIFGFQELVDLEDKKATAKRFLKVKKKEGSDQERMSHQYRDWRDFLVRALDDYMPGELYHLLQTSHMVGLFTCIFVKADIRARISNLSTAEVKRGMGGLHGNKGAVVVRFMVDDTSLCFINCHLAAGQGQAQNRHNDVAAILEAPILPIERDPNIRIDSYVGGGDGTMIMDHELVLLNGDLNYRIDTMSRDTVVMAVKQGNLSKLLERDQLLVAKRRNPGFRLRAFEESPITFAPTYKYDVGTDTYDTSEKKRSPAWCDRLLHRGSRGRIQQLDYRRHEVRVSDHRPVSGRFLYGIKRIDPRRRAVAWMECQQRLEDTKANVSMDEKQYYLTDIIGYDVDTSRQLIQERSSRKTHRSPSRGRGGDMGR</sequence>
<accession>A0A6P8B1V0</accession>
<dbReference type="Gene3D" id="2.130.10.10">
    <property type="entry name" value="YVTN repeat-like/Quinoprotein amine dehydrogenase"/>
    <property type="match status" value="1"/>
</dbReference>
<dbReference type="InterPro" id="IPR015943">
    <property type="entry name" value="WD40/YVTN_repeat-like_dom_sf"/>
</dbReference>
<feature type="compositionally biased region" description="Pro residues" evidence="1">
    <location>
        <begin position="380"/>
        <end position="389"/>
    </location>
</feature>
<dbReference type="KEGG" id="pgri:PgNI_06893"/>
<feature type="region of interest" description="Disordered" evidence="1">
    <location>
        <begin position="1"/>
        <end position="449"/>
    </location>
</feature>
<feature type="compositionally biased region" description="Pro residues" evidence="1">
    <location>
        <begin position="346"/>
        <end position="364"/>
    </location>
</feature>